<dbReference type="eggNOG" id="COG0457">
    <property type="taxonomic scope" value="Bacteria"/>
</dbReference>
<reference evidence="1 2" key="1">
    <citation type="journal article" date="2014" name="Syst. Appl. Microbiol.">
        <title>Evidence for the existence of two new members of the family Chlamydiaceae and proposal of Chlamydia avium sp. nov. and Chlamydia gallinacea sp. nov.</title>
        <authorList>
            <person name="Sachse K."/>
            <person name="Laroucau K."/>
            <person name="Riege K."/>
            <person name="Wehner S."/>
            <person name="Dilcher M."/>
            <person name="Creasy H.H."/>
            <person name="Weidmann M."/>
            <person name="Myers G."/>
            <person name="Vorimore F."/>
            <person name="Vicari N."/>
            <person name="Magnino S."/>
            <person name="Liebler-Tenorio E."/>
            <person name="Ruettger A."/>
            <person name="Bavoil P.M."/>
            <person name="Hufert F.T."/>
            <person name="Rossello-Mora R."/>
            <person name="Marz M."/>
        </authorList>
    </citation>
    <scope>NUCLEOTIDE SEQUENCE [LARGE SCALE GENOMIC DNA]</scope>
    <source>
        <strain evidence="1 2">08-1274/3</strain>
    </source>
</reference>
<dbReference type="Gene3D" id="1.25.40.10">
    <property type="entry name" value="Tetratricopeptide repeat domain"/>
    <property type="match status" value="1"/>
</dbReference>
<dbReference type="RefSeq" id="WP_021828218.1">
    <property type="nucleotide sequence ID" value="NZ_CP015840.1"/>
</dbReference>
<sequence length="143" mass="15996">MLDNEWKAILGWGDEELEELRISGYSFLRQGHYQKAILFFEALVILDPLSIYDFQTLGGLYLQVGKNAEALVVLDQALRMQGDHLPTLLNKTKALFCLGRIEEASAIAVYLASCDQPLIANDAEALLMSYANKTIKRTTTLSQ</sequence>
<dbReference type="OrthoDB" id="21133at2"/>
<protein>
    <submittedName>
        <fullName evidence="1">Type III secretion chaperone</fullName>
    </submittedName>
</protein>
<name>A0A173DZQ5_9CHLA</name>
<accession>A0A173DZQ5</accession>
<dbReference type="GeneID" id="81478397"/>
<dbReference type="STRING" id="1143323.M787_003635"/>
<dbReference type="AlphaFoldDB" id="A0A173DZQ5"/>
<dbReference type="Proteomes" id="UP000019147">
    <property type="component" value="Chromosome"/>
</dbReference>
<evidence type="ECO:0000313" key="2">
    <source>
        <dbReference type="Proteomes" id="UP000019147"/>
    </source>
</evidence>
<dbReference type="InterPro" id="IPR011990">
    <property type="entry name" value="TPR-like_helical_dom_sf"/>
</dbReference>
<evidence type="ECO:0000313" key="1">
    <source>
        <dbReference type="EMBL" id="ANG66401.1"/>
    </source>
</evidence>
<gene>
    <name evidence="1" type="ORF">M787_003635</name>
</gene>
<dbReference type="SUPFAM" id="SSF48452">
    <property type="entry name" value="TPR-like"/>
    <property type="match status" value="1"/>
</dbReference>
<dbReference type="EMBL" id="CP015840">
    <property type="protein sequence ID" value="ANG66401.1"/>
    <property type="molecule type" value="Genomic_DNA"/>
</dbReference>
<organism evidence="1 2">
    <name type="scientific">Chlamydia gallinacea 08-1274/3</name>
    <dbReference type="NCBI Taxonomy" id="1143323"/>
    <lineage>
        <taxon>Bacteria</taxon>
        <taxon>Pseudomonadati</taxon>
        <taxon>Chlamydiota</taxon>
        <taxon>Chlamydiia</taxon>
        <taxon>Chlamydiales</taxon>
        <taxon>Chlamydiaceae</taxon>
        <taxon>Chlamydia/Chlamydophila group</taxon>
        <taxon>Chlamydia</taxon>
    </lineage>
</organism>
<dbReference type="KEGG" id="cgz:M787_003635"/>
<proteinExistence type="predicted"/>